<protein>
    <submittedName>
        <fullName evidence="2">Uncharacterized protein</fullName>
    </submittedName>
</protein>
<organism evidence="2 3">
    <name type="scientific">Hucho hucho</name>
    <name type="common">huchen</name>
    <dbReference type="NCBI Taxonomy" id="62062"/>
    <lineage>
        <taxon>Eukaryota</taxon>
        <taxon>Metazoa</taxon>
        <taxon>Chordata</taxon>
        <taxon>Craniata</taxon>
        <taxon>Vertebrata</taxon>
        <taxon>Euteleostomi</taxon>
        <taxon>Actinopterygii</taxon>
        <taxon>Neopterygii</taxon>
        <taxon>Teleostei</taxon>
        <taxon>Protacanthopterygii</taxon>
        <taxon>Salmoniformes</taxon>
        <taxon>Salmonidae</taxon>
        <taxon>Salmoninae</taxon>
        <taxon>Hucho</taxon>
    </lineage>
</organism>
<feature type="region of interest" description="Disordered" evidence="1">
    <location>
        <begin position="34"/>
        <end position="53"/>
    </location>
</feature>
<dbReference type="Ensembl" id="ENSHHUT00000051702.1">
    <property type="protein sequence ID" value="ENSHHUP00000049908.1"/>
    <property type="gene ID" value="ENSHHUG00000030153.1"/>
</dbReference>
<accession>A0A4W5NIY3</accession>
<sequence>MSNPLFCVVQYDVIRFVCLTFQVAVLSQSCKVRNSGGRSQTTLQLNSAGKNRSPIHITSEDPELEKFSATYRNQHCFNSHPQHKLFLEVLTSLVKNRLCSDWVDNAPPESVLRVLICLRLLVREPLYQRVFHQLQGVDLLARVNVL</sequence>
<evidence type="ECO:0000313" key="3">
    <source>
        <dbReference type="Proteomes" id="UP000314982"/>
    </source>
</evidence>
<proteinExistence type="predicted"/>
<dbReference type="GeneTree" id="ENSGT01000000216479"/>
<dbReference type="AlphaFoldDB" id="A0A4W5NIY3"/>
<reference evidence="2" key="3">
    <citation type="submission" date="2025-09" db="UniProtKB">
        <authorList>
            <consortium name="Ensembl"/>
        </authorList>
    </citation>
    <scope>IDENTIFICATION</scope>
</reference>
<feature type="compositionally biased region" description="Polar residues" evidence="1">
    <location>
        <begin position="34"/>
        <end position="50"/>
    </location>
</feature>
<evidence type="ECO:0000313" key="2">
    <source>
        <dbReference type="Ensembl" id="ENSHHUP00000049908.1"/>
    </source>
</evidence>
<dbReference type="Proteomes" id="UP000314982">
    <property type="component" value="Unassembled WGS sequence"/>
</dbReference>
<reference evidence="3" key="1">
    <citation type="submission" date="2018-06" db="EMBL/GenBank/DDBJ databases">
        <title>Genome assembly of Danube salmon.</title>
        <authorList>
            <person name="Macqueen D.J."/>
            <person name="Gundappa M.K."/>
        </authorList>
    </citation>
    <scope>NUCLEOTIDE SEQUENCE [LARGE SCALE GENOMIC DNA]</scope>
</reference>
<reference evidence="2" key="2">
    <citation type="submission" date="2025-08" db="UniProtKB">
        <authorList>
            <consortium name="Ensembl"/>
        </authorList>
    </citation>
    <scope>IDENTIFICATION</scope>
</reference>
<evidence type="ECO:0000256" key="1">
    <source>
        <dbReference type="SAM" id="MobiDB-lite"/>
    </source>
</evidence>
<name>A0A4W5NIY3_9TELE</name>
<keyword evidence="3" id="KW-1185">Reference proteome</keyword>